<dbReference type="KEGG" id="vg:80535861"/>
<keyword evidence="2" id="KW-1185">Reference proteome</keyword>
<dbReference type="RefSeq" id="YP_010797869.1">
    <property type="nucleotide sequence ID" value="NC_076246.1"/>
</dbReference>
<organism evidence="1 2">
    <name type="scientific">Spodoptera exigua multiple nucleopolyhedrovirus</name>
    <dbReference type="NCBI Taxonomy" id="10454"/>
    <lineage>
        <taxon>Viruses</taxon>
        <taxon>Viruses incertae sedis</taxon>
        <taxon>Naldaviricetes</taxon>
        <taxon>Lefavirales</taxon>
        <taxon>Baculoviridae</taxon>
        <taxon>Alphabaculovirus</taxon>
    </lineage>
</organism>
<gene>
    <name evidence="1" type="primary">se105</name>
    <name evidence="1" type="ORF">SENV_ORF105</name>
</gene>
<reference evidence="1 2" key="1">
    <citation type="submission" date="2018-05" db="EMBL/GenBank/DDBJ databases">
        <title>The genome sequence of a novel Spodoptera exigua multiple nucleopolyhedrovirus, SeMNPV-QD, isolated from Qingdao, China.</title>
        <authorList>
            <person name="Chen Y."/>
            <person name="Qi B."/>
            <person name="Zheng G."/>
            <person name="Zhang Y."/>
            <person name="Li C."/>
        </authorList>
    </citation>
    <scope>NUCLEOTIDE SEQUENCE [LARGE SCALE GENOMIC DNA]</scope>
    <source>
        <strain evidence="1">SeMNPV-QD</strain>
    </source>
</reference>
<dbReference type="GeneID" id="80535861"/>
<dbReference type="Proteomes" id="UP000676073">
    <property type="component" value="Segment"/>
</dbReference>
<accession>A0A3G2JU50</accession>
<evidence type="ECO:0000313" key="1">
    <source>
        <dbReference type="EMBL" id="AYN45065.1"/>
    </source>
</evidence>
<protein>
    <submittedName>
        <fullName evidence="1">Se105</fullName>
    </submittedName>
</protein>
<dbReference type="EMBL" id="MH370144">
    <property type="protein sequence ID" value="AYN45065.1"/>
    <property type="molecule type" value="Genomic_DNA"/>
</dbReference>
<sequence length="179" mass="21341">MGFGSEFGSKCILLDMIIKDIRLINKQVYNVQNMLDFEENISNVNLESMRSSAIKCIDSLETLRRKNLDIDTIHRMMAETKSENHIKNELMYMLKNIDEEYDFVYIKTCMVMKRILKMYFKNSLDDLESFILKLDTRTNSECYNYFSITIDKMINLCNKIIDRIAEICKIKEDRRYKSM</sequence>
<proteinExistence type="predicted"/>
<name>A0A3G2JU50_9ABAC</name>
<evidence type="ECO:0000313" key="2">
    <source>
        <dbReference type="Proteomes" id="UP000676073"/>
    </source>
</evidence>